<reference evidence="1" key="1">
    <citation type="submission" date="2013-04" db="EMBL/GenBank/DDBJ databases">
        <title>Comparative Genomics of Relapsing Fever Spirochetes.</title>
        <authorList>
            <person name="Schwan T.G."/>
            <person name="Raffel S.J."/>
            <person name="Porcella S.F."/>
            <person name="Martens C.A."/>
            <person name="Bruno D.P."/>
            <person name="Ricklefs S.M."/>
            <person name="Barbian K.B."/>
        </authorList>
    </citation>
    <scope>NUCLEOTIDE SEQUENCE</scope>
    <source>
        <strain evidence="1">YBT</strain>
        <plasmid evidence="1">unnamed</plasmid>
    </source>
</reference>
<name>W5T221_BORHE</name>
<gene>
    <name evidence="1" type="ORF">BHO_0013000</name>
</gene>
<dbReference type="EMBL" id="CP005723">
    <property type="protein sequence ID" value="AHH13320.1"/>
    <property type="molecule type" value="Genomic_DNA"/>
</dbReference>
<keyword evidence="1" id="KW-0614">Plasmid</keyword>
<sequence>MALEIGVGPQRRGRKLMRLNQLEPVTDASILQAMIKDNGDVLLN</sequence>
<evidence type="ECO:0000313" key="1">
    <source>
        <dbReference type="EMBL" id="AHH13320.1"/>
    </source>
</evidence>
<geneLocation type="plasmid" evidence="1">
    <name>unnamed</name>
</geneLocation>
<accession>W5T221</accession>
<dbReference type="AlphaFoldDB" id="W5T221"/>
<proteinExistence type="predicted"/>
<dbReference type="HOGENOM" id="CLU_3213198_0_0_12"/>
<organism evidence="1">
    <name type="scientific">Borrelia hermsii YBT</name>
    <dbReference type="NCBI Taxonomy" id="1313295"/>
    <lineage>
        <taxon>Bacteria</taxon>
        <taxon>Pseudomonadati</taxon>
        <taxon>Spirochaetota</taxon>
        <taxon>Spirochaetia</taxon>
        <taxon>Spirochaetales</taxon>
        <taxon>Borreliaceae</taxon>
        <taxon>Borrelia</taxon>
    </lineage>
</organism>
<protein>
    <submittedName>
        <fullName evidence="1">Uncharacterized protein</fullName>
    </submittedName>
</protein>